<evidence type="ECO:0000313" key="5">
    <source>
        <dbReference type="Proteomes" id="UP000663760"/>
    </source>
</evidence>
<name>A0A7I8KXF7_SPIIN</name>
<evidence type="ECO:0000259" key="3">
    <source>
        <dbReference type="Pfam" id="PF25598"/>
    </source>
</evidence>
<evidence type="ECO:0000256" key="2">
    <source>
        <dbReference type="PROSITE-ProRule" id="PRU00259"/>
    </source>
</evidence>
<dbReference type="SUPFAM" id="SSF48371">
    <property type="entry name" value="ARM repeat"/>
    <property type="match status" value="1"/>
</dbReference>
<dbReference type="EMBL" id="LR746272">
    <property type="protein sequence ID" value="CAA7402202.1"/>
    <property type="molecule type" value="Genomic_DNA"/>
</dbReference>
<dbReference type="PANTHER" id="PTHR23315">
    <property type="entry name" value="U BOX DOMAIN-CONTAINING"/>
    <property type="match status" value="1"/>
</dbReference>
<proteinExistence type="predicted"/>
<sequence length="373" mass="40007">MALCENQAWGDEAAESFQRSTAAAAASEYQGIIEGIRSGDEKCRVEAAKEIRRLTKTSSKHRRQLSGAVDPLVEMLRSGSLECKESALLALLNLAVMDERNKIKIVDAGALEPLVDFLQSANTVLKEHAAAAVLTLTASAVNRPCVGAAGAIPLLVELLSDGNPQAALDAAMALTNLATVPDNLRAVLAARPVPALVGLLRGCRKSSKMADKCSALLEALLRFEEARTALTAAHGGVLAVVEVLEEGSLLGREHAVGGLLILCESDRDTYREAILNEGAIPGLLELTVQGTAKSQAKAQVLLQLLRESPYRRRKSEKFQPETFENIVCNIVSQIDGEVPGEKAKKMLAEMVQVSMQQSLRHLQRRALICIPPP</sequence>
<dbReference type="InterPro" id="IPR016024">
    <property type="entry name" value="ARM-type_fold"/>
</dbReference>
<gene>
    <name evidence="4" type="ORF">SI8410_09012880</name>
</gene>
<reference evidence="4" key="1">
    <citation type="submission" date="2020-02" db="EMBL/GenBank/DDBJ databases">
        <authorList>
            <person name="Scholz U."/>
            <person name="Mascher M."/>
            <person name="Fiebig A."/>
        </authorList>
    </citation>
    <scope>NUCLEOTIDE SEQUENCE</scope>
</reference>
<evidence type="ECO:0000313" key="4">
    <source>
        <dbReference type="EMBL" id="CAA7402202.1"/>
    </source>
</evidence>
<evidence type="ECO:0000256" key="1">
    <source>
        <dbReference type="ARBA" id="ARBA00022786"/>
    </source>
</evidence>
<dbReference type="OrthoDB" id="7537227at2759"/>
<keyword evidence="1" id="KW-0833">Ubl conjugation pathway</keyword>
<dbReference type="PROSITE" id="PS50176">
    <property type="entry name" value="ARM_REPEAT"/>
    <property type="match status" value="2"/>
</dbReference>
<dbReference type="PANTHER" id="PTHR23315:SF65">
    <property type="entry name" value="ARM REPEAT SUPERFAMILY PROTEIN"/>
    <property type="match status" value="1"/>
</dbReference>
<dbReference type="InterPro" id="IPR058678">
    <property type="entry name" value="ARM_PUB"/>
</dbReference>
<dbReference type="AlphaFoldDB" id="A0A7I8KXF7"/>
<feature type="repeat" description="ARM" evidence="2">
    <location>
        <begin position="67"/>
        <end position="109"/>
    </location>
</feature>
<feature type="domain" description="U-box" evidence="3">
    <location>
        <begin position="36"/>
        <end position="307"/>
    </location>
</feature>
<dbReference type="Pfam" id="PF25598">
    <property type="entry name" value="ARM_PUB"/>
    <property type="match status" value="1"/>
</dbReference>
<dbReference type="FunFam" id="1.25.10.10:FF:000300">
    <property type="entry name" value="U-box domain-containing protein 4"/>
    <property type="match status" value="1"/>
</dbReference>
<keyword evidence="5" id="KW-1185">Reference proteome</keyword>
<dbReference type="InterPro" id="IPR011989">
    <property type="entry name" value="ARM-like"/>
</dbReference>
<accession>A0A7I8KXF7</accession>
<protein>
    <recommendedName>
        <fullName evidence="3">U-box domain-containing protein</fullName>
    </recommendedName>
</protein>
<feature type="repeat" description="ARM" evidence="2">
    <location>
        <begin position="150"/>
        <end position="190"/>
    </location>
</feature>
<organism evidence="4 5">
    <name type="scientific">Spirodela intermedia</name>
    <name type="common">Intermediate duckweed</name>
    <dbReference type="NCBI Taxonomy" id="51605"/>
    <lineage>
        <taxon>Eukaryota</taxon>
        <taxon>Viridiplantae</taxon>
        <taxon>Streptophyta</taxon>
        <taxon>Embryophyta</taxon>
        <taxon>Tracheophyta</taxon>
        <taxon>Spermatophyta</taxon>
        <taxon>Magnoliopsida</taxon>
        <taxon>Liliopsida</taxon>
        <taxon>Araceae</taxon>
        <taxon>Lemnoideae</taxon>
        <taxon>Spirodela</taxon>
    </lineage>
</organism>
<dbReference type="InterPro" id="IPR000225">
    <property type="entry name" value="Armadillo"/>
</dbReference>
<dbReference type="Proteomes" id="UP000663760">
    <property type="component" value="Chromosome 9"/>
</dbReference>
<dbReference type="SMART" id="SM00185">
    <property type="entry name" value="ARM"/>
    <property type="match status" value="4"/>
</dbReference>
<dbReference type="Gene3D" id="1.25.10.10">
    <property type="entry name" value="Leucine-rich Repeat Variant"/>
    <property type="match status" value="2"/>
</dbReference>